<feature type="compositionally biased region" description="Basic residues" evidence="1">
    <location>
        <begin position="313"/>
        <end position="322"/>
    </location>
</feature>
<dbReference type="Proteomes" id="UP000308768">
    <property type="component" value="Unassembled WGS sequence"/>
</dbReference>
<organism evidence="2 3">
    <name type="scientific">Cryomyces minteri</name>
    <dbReference type="NCBI Taxonomy" id="331657"/>
    <lineage>
        <taxon>Eukaryota</taxon>
        <taxon>Fungi</taxon>
        <taxon>Dikarya</taxon>
        <taxon>Ascomycota</taxon>
        <taxon>Pezizomycotina</taxon>
        <taxon>Dothideomycetes</taxon>
        <taxon>Dothideomycetes incertae sedis</taxon>
        <taxon>Cryomyces</taxon>
    </lineage>
</organism>
<dbReference type="PANTHER" id="PTHR42048:SF1">
    <property type="entry name" value="ARS-BINDING PROTEIN 2"/>
    <property type="match status" value="1"/>
</dbReference>
<dbReference type="AlphaFoldDB" id="A0A4U0WMC9"/>
<feature type="region of interest" description="Disordered" evidence="1">
    <location>
        <begin position="1"/>
        <end position="24"/>
    </location>
</feature>
<name>A0A4U0WMC9_9PEZI</name>
<comment type="caution">
    <text evidence="2">The sequence shown here is derived from an EMBL/GenBank/DDBJ whole genome shotgun (WGS) entry which is preliminary data.</text>
</comment>
<dbReference type="GO" id="GO:0003688">
    <property type="term" value="F:DNA replication origin binding"/>
    <property type="evidence" value="ECO:0007669"/>
    <property type="project" value="TreeGrafter"/>
</dbReference>
<accession>A0A4U0WMC9</accession>
<feature type="compositionally biased region" description="Polar residues" evidence="1">
    <location>
        <begin position="394"/>
        <end position="406"/>
    </location>
</feature>
<evidence type="ECO:0000313" key="3">
    <source>
        <dbReference type="Proteomes" id="UP000308768"/>
    </source>
</evidence>
<proteinExistence type="predicted"/>
<sequence length="685" mass="74750">MPQSAPSPSLLLPASPSGYRSLPSRRVSDENIDEAYAAFIFYCNPSFPASLDPTELKRAFRAPPKSDGHAYSTFHLFELVSKLDSKEIKTWSQLALDLGVERPSDGQSTQKVQQYSVRLKRWMRAMHVDAFFEYLLGKQHAYFIHLPPIETPHPEGGRDGVPLEEDLAIRALDPSFRPKRGRRRTEDQDEDSVVCLTAAKRPHVDASLTFGTSAFFNQPQSAHPNSAYPMSAQPDEYHDPWTSPSTMPQASVSPNTGRTLTPHSAISTTGPVHLRWRLNPPDGTPSTPHPLSAFSSRPPETPIDEPQSAITPSRHRSRRRHGPAVSSAWFSAANSSTGKLRGRPPSNRSVQDGPYVTFPANPKLRDGPASTSVASPLSERVGETPSFRSLVPSMPSTVQPPTSQSRPIGLQLQVPQHVGGPVRLVTPTLLVNGESDPPSQPSPPRRTSLDTGQTPVTVNSYDPFTFPPTQQSLNKQSVPLLTPEHLKRTLAADLLRADITGRTSLRGTEAKELADAILLRIRPLSVEHVHNAPPKDMFLLVCASWLGVSAQLSLGLGSEPVGSVKRIVVHRYRIADDGYRTPLEDDSEDSLVDLATATITETYDISWSLLLGGLSGSFQLKGLVIPSTDSSLQDGDDNGTAGDARTGAPVTTAEWRRRTASLEEKLKAKTLELQTLKDSVMNAIL</sequence>
<keyword evidence="3" id="KW-1185">Reference proteome</keyword>
<feature type="compositionally biased region" description="Low complexity" evidence="1">
    <location>
        <begin position="1"/>
        <end position="17"/>
    </location>
</feature>
<evidence type="ECO:0000313" key="2">
    <source>
        <dbReference type="EMBL" id="TKA63977.1"/>
    </source>
</evidence>
<dbReference type="EMBL" id="NAJN01001328">
    <property type="protein sequence ID" value="TKA63977.1"/>
    <property type="molecule type" value="Genomic_DNA"/>
</dbReference>
<feature type="region of interest" description="Disordered" evidence="1">
    <location>
        <begin position="429"/>
        <end position="454"/>
    </location>
</feature>
<dbReference type="OrthoDB" id="2104370at2759"/>
<dbReference type="Pfam" id="PF09441">
    <property type="entry name" value="Abp2"/>
    <property type="match status" value="1"/>
</dbReference>
<dbReference type="PANTHER" id="PTHR42048">
    <property type="entry name" value="ARS-BINDING PROTEIN 2"/>
    <property type="match status" value="1"/>
</dbReference>
<dbReference type="STRING" id="331657.A0A4U0WMC9"/>
<feature type="region of interest" description="Disordered" evidence="1">
    <location>
        <begin position="629"/>
        <end position="652"/>
    </location>
</feature>
<evidence type="ECO:0000256" key="1">
    <source>
        <dbReference type="SAM" id="MobiDB-lite"/>
    </source>
</evidence>
<feature type="region of interest" description="Disordered" evidence="1">
    <location>
        <begin position="237"/>
        <end position="407"/>
    </location>
</feature>
<evidence type="ECO:0008006" key="4">
    <source>
        <dbReference type="Google" id="ProtNLM"/>
    </source>
</evidence>
<feature type="compositionally biased region" description="Polar residues" evidence="1">
    <location>
        <begin position="328"/>
        <end position="338"/>
    </location>
</feature>
<gene>
    <name evidence="2" type="ORF">B0A49_08300</name>
</gene>
<feature type="compositionally biased region" description="Polar residues" evidence="1">
    <location>
        <begin position="242"/>
        <end position="270"/>
    </location>
</feature>
<dbReference type="InterPro" id="IPR018562">
    <property type="entry name" value="ARS-binding_2"/>
</dbReference>
<reference evidence="2 3" key="1">
    <citation type="submission" date="2017-03" db="EMBL/GenBank/DDBJ databases">
        <title>Genomes of endolithic fungi from Antarctica.</title>
        <authorList>
            <person name="Coleine C."/>
            <person name="Masonjones S."/>
            <person name="Stajich J.E."/>
        </authorList>
    </citation>
    <scope>NUCLEOTIDE SEQUENCE [LARGE SCALE GENOMIC DNA]</scope>
    <source>
        <strain evidence="2 3">CCFEE 5187</strain>
    </source>
</reference>
<protein>
    <recommendedName>
        <fullName evidence="4">ARS-binding protein 2</fullName>
    </recommendedName>
</protein>